<dbReference type="AlphaFoldDB" id="A0A2A3EF69"/>
<dbReference type="EMBL" id="KZ288271">
    <property type="protein sequence ID" value="PBC29849.1"/>
    <property type="molecule type" value="Genomic_DNA"/>
</dbReference>
<sequence>MYVCPPMPPAPCPPNCPPPKPRDAPTKYFREIGTAMIGNQLIIRVERHRGKAKKLKDWDPPCDCDLEIVRPTSKEGPKILKGADNNRILFRVERSETSKDEDQDTAQTISYEVGECKGGPKTNDQCRTFTIYPVFNGTGVQQIHTDRVTEGNENVFMLRMKKKNNSSIDQPRKNIELEVRTPKPPTPPPEKLEKPLFVNEDCVKLVTKEEVPEIEPKQEFNEQGTSQFIRRERKRFTTVLRQLASVLEDLAGRKFRIKKITNIYNLV</sequence>
<gene>
    <name evidence="1" type="ORF">APICC_06444</name>
</gene>
<accession>A0A2A3EF69</accession>
<keyword evidence="2" id="KW-1185">Reference proteome</keyword>
<reference evidence="1 2" key="1">
    <citation type="submission" date="2014-07" db="EMBL/GenBank/DDBJ databases">
        <title>Genomic and transcriptomic analysis on Apis cerana provide comprehensive insights into honey bee biology.</title>
        <authorList>
            <person name="Diao Q."/>
            <person name="Sun L."/>
            <person name="Zheng H."/>
            <person name="Zheng H."/>
            <person name="Xu S."/>
            <person name="Wang S."/>
            <person name="Zeng Z."/>
            <person name="Hu F."/>
            <person name="Su S."/>
            <person name="Wu J."/>
        </authorList>
    </citation>
    <scope>NUCLEOTIDE SEQUENCE [LARGE SCALE GENOMIC DNA]</scope>
    <source>
        <tissue evidence="1">Pupae without intestine</tissue>
    </source>
</reference>
<protein>
    <submittedName>
        <fullName evidence="1">Uncharacterized protein</fullName>
    </submittedName>
</protein>
<dbReference type="OrthoDB" id="7685423at2759"/>
<name>A0A2A3EF69_APICC</name>
<evidence type="ECO:0000313" key="2">
    <source>
        <dbReference type="Proteomes" id="UP000242457"/>
    </source>
</evidence>
<organism evidence="1 2">
    <name type="scientific">Apis cerana cerana</name>
    <name type="common">Oriental honeybee</name>
    <dbReference type="NCBI Taxonomy" id="94128"/>
    <lineage>
        <taxon>Eukaryota</taxon>
        <taxon>Metazoa</taxon>
        <taxon>Ecdysozoa</taxon>
        <taxon>Arthropoda</taxon>
        <taxon>Hexapoda</taxon>
        <taxon>Insecta</taxon>
        <taxon>Pterygota</taxon>
        <taxon>Neoptera</taxon>
        <taxon>Endopterygota</taxon>
        <taxon>Hymenoptera</taxon>
        <taxon>Apocrita</taxon>
        <taxon>Aculeata</taxon>
        <taxon>Apoidea</taxon>
        <taxon>Anthophila</taxon>
        <taxon>Apidae</taxon>
        <taxon>Apis</taxon>
    </lineage>
</organism>
<proteinExistence type="predicted"/>
<dbReference type="Proteomes" id="UP000242457">
    <property type="component" value="Unassembled WGS sequence"/>
</dbReference>
<dbReference type="STRING" id="94128.A0A2A3EF69"/>
<evidence type="ECO:0000313" key="1">
    <source>
        <dbReference type="EMBL" id="PBC29849.1"/>
    </source>
</evidence>